<organism evidence="1 2">
    <name type="scientific">Marinobacterium nitratireducens</name>
    <dbReference type="NCBI Taxonomy" id="518897"/>
    <lineage>
        <taxon>Bacteria</taxon>
        <taxon>Pseudomonadati</taxon>
        <taxon>Pseudomonadota</taxon>
        <taxon>Gammaproteobacteria</taxon>
        <taxon>Oceanospirillales</taxon>
        <taxon>Oceanospirillaceae</taxon>
        <taxon>Marinobacterium</taxon>
    </lineage>
</organism>
<dbReference type="AlphaFoldDB" id="A0A918DVW2"/>
<evidence type="ECO:0008006" key="3">
    <source>
        <dbReference type="Google" id="ProtNLM"/>
    </source>
</evidence>
<dbReference type="Proteomes" id="UP000599578">
    <property type="component" value="Unassembled WGS sequence"/>
</dbReference>
<accession>A0A918DVW2</accession>
<protein>
    <recommendedName>
        <fullName evidence="3">ISKra4 family transposase</fullName>
    </recommendedName>
</protein>
<comment type="caution">
    <text evidence="1">The sequence shown here is derived from an EMBL/GenBank/DDBJ whole genome shotgun (WGS) entry which is preliminary data.</text>
</comment>
<gene>
    <name evidence="1" type="ORF">GCM10011348_29180</name>
</gene>
<dbReference type="RefSeq" id="WP_188861351.1">
    <property type="nucleotide sequence ID" value="NZ_BMLT01000007.1"/>
</dbReference>
<sequence>MKFKVQLISVIGGHEEARDLVCLEREALDLATLGLTLAEGKGLLKAIQEALVEKQTTAYLDTQCHCPVCGKARPRKGGHHITVRTLFGKLTLDSPRLFHCDCQPHPTKTFSPLAQRLPERISPERLFLETKWGSLASYGLTVDLLKEVLPLDEQLNAITLRNHLLQVAERMEQALGEEQGCFIEGCQLDWDRLPLPDGPLTVGLDGGFVRAQHKQGHFEVITGKSVLAFERDAKEDAPSAKRFGFVQTFDTKPRRRLFEVLKSQGMQANQQVIFLSDGGEDVRGLPFYLNPQAEHLLDWFHVTMRITTMTQTAKGLPATLGEGAEAFELRDEVLDALESIKWYLWHGHVFRALQEIQSVEMDLEAATFESQTDAARKLLKMVEAFHTYIQNNRPFIPNYGERFRQGETISTAFVESTVNQVVSKRMVKKQQMQWSERGAHLLLQVRTRVLDDDLEDVFRDWYPGFRPPDSRQSPPQEIRPPAF</sequence>
<evidence type="ECO:0000313" key="1">
    <source>
        <dbReference type="EMBL" id="GGO83985.1"/>
    </source>
</evidence>
<keyword evidence="2" id="KW-1185">Reference proteome</keyword>
<reference evidence="1 2" key="1">
    <citation type="journal article" date="2014" name="Int. J. Syst. Evol. Microbiol.">
        <title>Complete genome sequence of Corynebacterium casei LMG S-19264T (=DSM 44701T), isolated from a smear-ripened cheese.</title>
        <authorList>
            <consortium name="US DOE Joint Genome Institute (JGI-PGF)"/>
            <person name="Walter F."/>
            <person name="Albersmeier A."/>
            <person name="Kalinowski J."/>
            <person name="Ruckert C."/>
        </authorList>
    </citation>
    <scope>NUCLEOTIDE SEQUENCE [LARGE SCALE GENOMIC DNA]</scope>
    <source>
        <strain evidence="1 2">CGMCC 1.7286</strain>
    </source>
</reference>
<dbReference type="NCBIfam" id="NF033572">
    <property type="entry name" value="transpos_ISKra4"/>
    <property type="match status" value="1"/>
</dbReference>
<name>A0A918DVW2_9GAMM</name>
<proteinExistence type="predicted"/>
<dbReference type="EMBL" id="BMLT01000007">
    <property type="protein sequence ID" value="GGO83985.1"/>
    <property type="molecule type" value="Genomic_DNA"/>
</dbReference>
<evidence type="ECO:0000313" key="2">
    <source>
        <dbReference type="Proteomes" id="UP000599578"/>
    </source>
</evidence>